<feature type="coiled-coil region" evidence="2">
    <location>
        <begin position="170"/>
        <end position="254"/>
    </location>
</feature>
<keyword evidence="5" id="KW-0378">Hydrolase</keyword>
<dbReference type="PANTHER" id="PTHR21666:SF289">
    <property type="entry name" value="L-ALA--D-GLU ENDOPEPTIDASE"/>
    <property type="match status" value="1"/>
</dbReference>
<evidence type="ECO:0000256" key="3">
    <source>
        <dbReference type="SAM" id="SignalP"/>
    </source>
</evidence>
<keyword evidence="2" id="KW-0175">Coiled coil</keyword>
<protein>
    <submittedName>
        <fullName evidence="5">Murein hydrolase activator EnvC</fullName>
    </submittedName>
</protein>
<dbReference type="InterPro" id="IPR050570">
    <property type="entry name" value="Cell_wall_metabolism_enzyme"/>
</dbReference>
<dbReference type="PANTHER" id="PTHR21666">
    <property type="entry name" value="PEPTIDASE-RELATED"/>
    <property type="match status" value="1"/>
</dbReference>
<reference evidence="6" key="1">
    <citation type="journal article" date="2019" name="Int. J. Syst. Evol. Microbiol.">
        <title>The Global Catalogue of Microorganisms (GCM) 10K type strain sequencing project: providing services to taxonomists for standard genome sequencing and annotation.</title>
        <authorList>
            <consortium name="The Broad Institute Genomics Platform"/>
            <consortium name="The Broad Institute Genome Sequencing Center for Infectious Disease"/>
            <person name="Wu L."/>
            <person name="Ma J."/>
        </authorList>
    </citation>
    <scope>NUCLEOTIDE SEQUENCE [LARGE SCALE GENOMIC DNA]</scope>
    <source>
        <strain evidence="6">KCTC 42217</strain>
    </source>
</reference>
<dbReference type="CDD" id="cd12797">
    <property type="entry name" value="M23_peptidase"/>
    <property type="match status" value="1"/>
</dbReference>
<feature type="domain" description="M23ase beta-sheet core" evidence="4">
    <location>
        <begin position="318"/>
        <end position="409"/>
    </location>
</feature>
<dbReference type="Gene3D" id="6.10.250.3150">
    <property type="match status" value="1"/>
</dbReference>
<evidence type="ECO:0000256" key="1">
    <source>
        <dbReference type="ARBA" id="ARBA00022729"/>
    </source>
</evidence>
<feature type="signal peptide" evidence="3">
    <location>
        <begin position="1"/>
        <end position="22"/>
    </location>
</feature>
<gene>
    <name evidence="5" type="ORF">ACFSJU_05350</name>
</gene>
<name>A0ABW4ZIH1_9SPHI</name>
<dbReference type="GO" id="GO:0016787">
    <property type="term" value="F:hydrolase activity"/>
    <property type="evidence" value="ECO:0007669"/>
    <property type="project" value="UniProtKB-KW"/>
</dbReference>
<evidence type="ECO:0000313" key="5">
    <source>
        <dbReference type="EMBL" id="MFD2161809.1"/>
    </source>
</evidence>
<dbReference type="EMBL" id="JBHUHZ010000001">
    <property type="protein sequence ID" value="MFD2161809.1"/>
    <property type="molecule type" value="Genomic_DNA"/>
</dbReference>
<evidence type="ECO:0000313" key="6">
    <source>
        <dbReference type="Proteomes" id="UP001597387"/>
    </source>
</evidence>
<proteinExistence type="predicted"/>
<accession>A0ABW4ZIH1</accession>
<evidence type="ECO:0000256" key="2">
    <source>
        <dbReference type="SAM" id="Coils"/>
    </source>
</evidence>
<evidence type="ECO:0000259" key="4">
    <source>
        <dbReference type="Pfam" id="PF01551"/>
    </source>
</evidence>
<feature type="coiled-coil region" evidence="2">
    <location>
        <begin position="25"/>
        <end position="52"/>
    </location>
</feature>
<dbReference type="InterPro" id="IPR011055">
    <property type="entry name" value="Dup_hybrid_motif"/>
</dbReference>
<organism evidence="5 6">
    <name type="scientific">Paradesertivirga mongoliensis</name>
    <dbReference type="NCBI Taxonomy" id="2100740"/>
    <lineage>
        <taxon>Bacteria</taxon>
        <taxon>Pseudomonadati</taxon>
        <taxon>Bacteroidota</taxon>
        <taxon>Sphingobacteriia</taxon>
        <taxon>Sphingobacteriales</taxon>
        <taxon>Sphingobacteriaceae</taxon>
        <taxon>Paradesertivirga</taxon>
    </lineage>
</organism>
<dbReference type="InterPro" id="IPR016047">
    <property type="entry name" value="M23ase_b-sheet_dom"/>
</dbReference>
<dbReference type="SUPFAM" id="SSF51261">
    <property type="entry name" value="Duplicated hybrid motif"/>
    <property type="match status" value="1"/>
</dbReference>
<dbReference type="RefSeq" id="WP_369414770.1">
    <property type="nucleotide sequence ID" value="NZ_JAFMZO010000001.1"/>
</dbReference>
<keyword evidence="6" id="KW-1185">Reference proteome</keyword>
<dbReference type="Proteomes" id="UP001597387">
    <property type="component" value="Unassembled WGS sequence"/>
</dbReference>
<dbReference type="Gene3D" id="2.70.70.10">
    <property type="entry name" value="Glucose Permease (Domain IIA)"/>
    <property type="match status" value="1"/>
</dbReference>
<dbReference type="Pfam" id="PF01551">
    <property type="entry name" value="Peptidase_M23"/>
    <property type="match status" value="1"/>
</dbReference>
<keyword evidence="1 3" id="KW-0732">Signal</keyword>
<feature type="coiled-coil region" evidence="2">
    <location>
        <begin position="81"/>
        <end position="108"/>
    </location>
</feature>
<feature type="chain" id="PRO_5046951855" evidence="3">
    <location>
        <begin position="23"/>
        <end position="415"/>
    </location>
</feature>
<sequence>MMSFKKLFVFLALLCIAGTSIAQSSAELKRRKDALTREIAELKRSQSKVTKNKRLSLRQINVLNTQIRLREEKIRTINSEVKLLNNQITESSNTVRSLQAQLDKLKKEYAGMVLFAFRNQSSYGKLMFIFASDNFNQAYKRLKYLQQFGDYRKKQARYIRETQQELGMKITELDRNKKQKSNLLHSQENEKVTLGKEKKNQAVELSKLTKQERQLRQEVSRKQKEVAQLNRSINAAINREIAEARRRAEAEARAEAAKTGTTAKPVASGSKVLATTPEAAKLSADFLSNRGRLPWPVSTGNTVAHFGTNRYGNVTVENNGVDIETPPGSSVRAVFSGEVTKVLNLGGAYVVLIKHGEYFTVYSNLRSASVSQGEKVSVKQTIGTVITDNVDGTTQLHFEIRKGATAMNPESWLAN</sequence>
<comment type="caution">
    <text evidence="5">The sequence shown here is derived from an EMBL/GenBank/DDBJ whole genome shotgun (WGS) entry which is preliminary data.</text>
</comment>